<evidence type="ECO:0000313" key="2">
    <source>
        <dbReference type="Proteomes" id="UP000244223"/>
    </source>
</evidence>
<organism evidence="1 2">
    <name type="scientific">Agitococcus lubricus</name>
    <dbReference type="NCBI Taxonomy" id="1077255"/>
    <lineage>
        <taxon>Bacteria</taxon>
        <taxon>Pseudomonadati</taxon>
        <taxon>Pseudomonadota</taxon>
        <taxon>Gammaproteobacteria</taxon>
        <taxon>Moraxellales</taxon>
        <taxon>Moraxellaceae</taxon>
        <taxon>Agitococcus</taxon>
    </lineage>
</organism>
<name>A0A2T5ITL6_9GAMM</name>
<proteinExistence type="predicted"/>
<protein>
    <recommendedName>
        <fullName evidence="3">Transposase</fullName>
    </recommendedName>
</protein>
<sequence length="415" mass="47730">MSVEPKKNSKHYTDDEIRDICFDPANKQLSSTEMSQKYNVTSQSIRNWRKKYIWGDQEKNTGINKSGEFSPDINQSIFDSTPLKLIYPLRDGAIHIGIRPDQLLQYAVIGKIKLCFPVDPRTVPGSSATINLINTDKLPTVFAKFQMLHLDLVHYLVVGRDDCKKIQAQGFTENYIFPSGYLLLNDRVVHREPPVHTMSDLKQLHNFHLLARNGLLTAGNINISKVGVLQYIRQDMLFVTAEELKLLVDSESKRMAVRPESLEEYVLSKSKSSLLVDLDQAAFALWGDFNPIRALKYSKLDLVAAYLQENFHFFSINAKSAARMILPDPIQNPIVRNDFVYRARMLQELWEAWGSLCETINFQRDDQVRFDLDVEAWMQVRRSLIARDVKLLKTAQKLITPDFAPFHNPRRSAKK</sequence>
<dbReference type="RefSeq" id="WP_107866867.1">
    <property type="nucleotide sequence ID" value="NZ_QAON01000021.1"/>
</dbReference>
<dbReference type="Proteomes" id="UP000244223">
    <property type="component" value="Unassembled WGS sequence"/>
</dbReference>
<evidence type="ECO:0000313" key="1">
    <source>
        <dbReference type="EMBL" id="PTQ87185.1"/>
    </source>
</evidence>
<dbReference type="EMBL" id="QAON01000021">
    <property type="protein sequence ID" value="PTQ87185.1"/>
    <property type="molecule type" value="Genomic_DNA"/>
</dbReference>
<evidence type="ECO:0008006" key="3">
    <source>
        <dbReference type="Google" id="ProtNLM"/>
    </source>
</evidence>
<gene>
    <name evidence="1" type="ORF">C8N29_12120</name>
</gene>
<keyword evidence="2" id="KW-1185">Reference proteome</keyword>
<dbReference type="AlphaFoldDB" id="A0A2T5ITL6"/>
<reference evidence="1 2" key="1">
    <citation type="submission" date="2018-04" db="EMBL/GenBank/DDBJ databases">
        <title>Genomic Encyclopedia of Archaeal and Bacterial Type Strains, Phase II (KMG-II): from individual species to whole genera.</title>
        <authorList>
            <person name="Goeker M."/>
        </authorList>
    </citation>
    <scope>NUCLEOTIDE SEQUENCE [LARGE SCALE GENOMIC DNA]</scope>
    <source>
        <strain evidence="1 2">DSM 5822</strain>
    </source>
</reference>
<comment type="caution">
    <text evidence="1">The sequence shown here is derived from an EMBL/GenBank/DDBJ whole genome shotgun (WGS) entry which is preliminary data.</text>
</comment>
<accession>A0A2T5ITL6</accession>